<dbReference type="InterPro" id="IPR002938">
    <property type="entry name" value="FAD-bd"/>
</dbReference>
<organism evidence="4 5">
    <name type="scientific">Cymbomonas tetramitiformis</name>
    <dbReference type="NCBI Taxonomy" id="36881"/>
    <lineage>
        <taxon>Eukaryota</taxon>
        <taxon>Viridiplantae</taxon>
        <taxon>Chlorophyta</taxon>
        <taxon>Pyramimonadophyceae</taxon>
        <taxon>Pyramimonadales</taxon>
        <taxon>Pyramimonadaceae</taxon>
        <taxon>Cymbomonas</taxon>
    </lineage>
</organism>
<comment type="caution">
    <text evidence="4">The sequence shown here is derived from an EMBL/GenBank/DDBJ whole genome shotgun (WGS) entry which is preliminary data.</text>
</comment>
<keyword evidence="2" id="KW-0503">Monooxygenase</keyword>
<dbReference type="EMBL" id="LGRX02035583">
    <property type="protein sequence ID" value="KAK3233983.1"/>
    <property type="molecule type" value="Genomic_DNA"/>
</dbReference>
<dbReference type="SUPFAM" id="SSF51905">
    <property type="entry name" value="FAD/NAD(P)-binding domain"/>
    <property type="match status" value="1"/>
</dbReference>
<evidence type="ECO:0000256" key="2">
    <source>
        <dbReference type="ARBA" id="ARBA00023033"/>
    </source>
</evidence>
<dbReference type="PRINTS" id="PR00420">
    <property type="entry name" value="RNGMNOXGNASE"/>
</dbReference>
<evidence type="ECO:0000259" key="3">
    <source>
        <dbReference type="Pfam" id="PF01494"/>
    </source>
</evidence>
<evidence type="ECO:0000313" key="5">
    <source>
        <dbReference type="Proteomes" id="UP001190700"/>
    </source>
</evidence>
<protein>
    <recommendedName>
        <fullName evidence="3">FAD-binding domain-containing protein</fullName>
    </recommendedName>
</protein>
<dbReference type="Proteomes" id="UP001190700">
    <property type="component" value="Unassembled WGS sequence"/>
</dbReference>
<dbReference type="PANTHER" id="PTHR13789">
    <property type="entry name" value="MONOOXYGENASE"/>
    <property type="match status" value="1"/>
</dbReference>
<dbReference type="InterPro" id="IPR050493">
    <property type="entry name" value="FAD-dep_Monooxygenase_BioMet"/>
</dbReference>
<sequence>MQATWGGPVTLAGDALHPVIPSFGQGANLAMEDAQTLAVELRTWRQEGGEGSPADAFRRWEAQRLPRTREAQIGSFISGTRSYGKEKAAKSLQELDPTILAAHQERFHDQSALTDFLHEWEPSV</sequence>
<keyword evidence="1" id="KW-0560">Oxidoreductase</keyword>
<reference evidence="4 5" key="1">
    <citation type="journal article" date="2015" name="Genome Biol. Evol.">
        <title>Comparative Genomics of a Bacterivorous Green Alga Reveals Evolutionary Causalities and Consequences of Phago-Mixotrophic Mode of Nutrition.</title>
        <authorList>
            <person name="Burns J.A."/>
            <person name="Paasch A."/>
            <person name="Narechania A."/>
            <person name="Kim E."/>
        </authorList>
    </citation>
    <scope>NUCLEOTIDE SEQUENCE [LARGE SCALE GENOMIC DNA]</scope>
    <source>
        <strain evidence="4 5">PLY_AMNH</strain>
    </source>
</reference>
<dbReference type="InterPro" id="IPR036188">
    <property type="entry name" value="FAD/NAD-bd_sf"/>
</dbReference>
<gene>
    <name evidence="4" type="ORF">CYMTET_55744</name>
</gene>
<name>A0AAE0BCA9_9CHLO</name>
<dbReference type="AlphaFoldDB" id="A0AAE0BCA9"/>
<dbReference type="Pfam" id="PF01494">
    <property type="entry name" value="FAD_binding_3"/>
    <property type="match status" value="1"/>
</dbReference>
<evidence type="ECO:0000256" key="1">
    <source>
        <dbReference type="ARBA" id="ARBA00023002"/>
    </source>
</evidence>
<dbReference type="PANTHER" id="PTHR13789:SF309">
    <property type="entry name" value="PUTATIVE (AFU_ORTHOLOGUE AFUA_6G14510)-RELATED"/>
    <property type="match status" value="1"/>
</dbReference>
<dbReference type="Gene3D" id="3.50.50.60">
    <property type="entry name" value="FAD/NAD(P)-binding domain"/>
    <property type="match status" value="1"/>
</dbReference>
<dbReference type="GO" id="GO:0004497">
    <property type="term" value="F:monooxygenase activity"/>
    <property type="evidence" value="ECO:0007669"/>
    <property type="project" value="UniProtKB-KW"/>
</dbReference>
<keyword evidence="5" id="KW-1185">Reference proteome</keyword>
<evidence type="ECO:0000313" key="4">
    <source>
        <dbReference type="EMBL" id="KAK3233983.1"/>
    </source>
</evidence>
<proteinExistence type="predicted"/>
<accession>A0AAE0BCA9</accession>
<dbReference type="GO" id="GO:0071949">
    <property type="term" value="F:FAD binding"/>
    <property type="evidence" value="ECO:0007669"/>
    <property type="project" value="InterPro"/>
</dbReference>
<feature type="domain" description="FAD-binding" evidence="3">
    <location>
        <begin position="7"/>
        <end position="47"/>
    </location>
</feature>